<evidence type="ECO:0000313" key="1">
    <source>
        <dbReference type="EMBL" id="SVB11594.1"/>
    </source>
</evidence>
<sequence>MTEKLYLDAQTLLEDSWRLGALVADSGFKPTFIVAIWRGGAPIGVAVQEMLRARDITADHIAIRTASYHGIDGRED</sequence>
<dbReference type="InterPro" id="IPR029057">
    <property type="entry name" value="PRTase-like"/>
</dbReference>
<organism evidence="1">
    <name type="scientific">marine metagenome</name>
    <dbReference type="NCBI Taxonomy" id="408172"/>
    <lineage>
        <taxon>unclassified sequences</taxon>
        <taxon>metagenomes</taxon>
        <taxon>ecological metagenomes</taxon>
    </lineage>
</organism>
<gene>
    <name evidence="1" type="ORF">METZ01_LOCUS164448</name>
</gene>
<name>A0A382BD59_9ZZZZ</name>
<feature type="non-terminal residue" evidence="1">
    <location>
        <position position="76"/>
    </location>
</feature>
<proteinExistence type="predicted"/>
<dbReference type="SUPFAM" id="SSF53271">
    <property type="entry name" value="PRTase-like"/>
    <property type="match status" value="1"/>
</dbReference>
<protein>
    <recommendedName>
        <fullName evidence="2">Phosphoribosyltransferase domain-containing protein</fullName>
    </recommendedName>
</protein>
<dbReference type="EMBL" id="UINC01029222">
    <property type="protein sequence ID" value="SVB11594.1"/>
    <property type="molecule type" value="Genomic_DNA"/>
</dbReference>
<dbReference type="Gene3D" id="3.40.50.2020">
    <property type="match status" value="1"/>
</dbReference>
<dbReference type="AlphaFoldDB" id="A0A382BD59"/>
<evidence type="ECO:0008006" key="2">
    <source>
        <dbReference type="Google" id="ProtNLM"/>
    </source>
</evidence>
<reference evidence="1" key="1">
    <citation type="submission" date="2018-05" db="EMBL/GenBank/DDBJ databases">
        <authorList>
            <person name="Lanie J.A."/>
            <person name="Ng W.-L."/>
            <person name="Kazmierczak K.M."/>
            <person name="Andrzejewski T.M."/>
            <person name="Davidsen T.M."/>
            <person name="Wayne K.J."/>
            <person name="Tettelin H."/>
            <person name="Glass J.I."/>
            <person name="Rusch D."/>
            <person name="Podicherti R."/>
            <person name="Tsui H.-C.T."/>
            <person name="Winkler M.E."/>
        </authorList>
    </citation>
    <scope>NUCLEOTIDE SEQUENCE</scope>
</reference>
<accession>A0A382BD59</accession>